<keyword evidence="1" id="KW-0175">Coiled coil</keyword>
<dbReference type="Gene3D" id="1.20.120.20">
    <property type="entry name" value="Apolipoprotein"/>
    <property type="match status" value="1"/>
</dbReference>
<dbReference type="AlphaFoldDB" id="A0A7X1F511"/>
<protein>
    <recommendedName>
        <fullName evidence="4">DUF883 domain-containing protein</fullName>
    </recommendedName>
</protein>
<evidence type="ECO:0008006" key="4">
    <source>
        <dbReference type="Google" id="ProtNLM"/>
    </source>
</evidence>
<evidence type="ECO:0000313" key="2">
    <source>
        <dbReference type="EMBL" id="MBC2650532.1"/>
    </source>
</evidence>
<reference evidence="2 3" key="1">
    <citation type="submission" date="2020-08" db="EMBL/GenBank/DDBJ databases">
        <title>The genome sequence of Novosphingobium flavum 4Y4.</title>
        <authorList>
            <person name="Liu Y."/>
        </authorList>
    </citation>
    <scope>NUCLEOTIDE SEQUENCE [LARGE SCALE GENOMIC DNA]</scope>
    <source>
        <strain evidence="2 3">4Y4</strain>
    </source>
</reference>
<accession>A0A7X1F511</accession>
<sequence>MTPAPTAGKEAKAKFAKAIEEAKAGASALGTQVQDTAGAYREKMVDQGEALIEEAKAAAGQAKEKAAALAQEGKARAVDGIATVSKLVAENAPVIDEKLGAKYGDYARSAAKSLDQTAAKLEAKDLGELGDDAREFVRKSPALAVGIAAAFGFFVSRLFRGSPKSDD</sequence>
<feature type="coiled-coil region" evidence="1">
    <location>
        <begin position="45"/>
        <end position="72"/>
    </location>
</feature>
<comment type="caution">
    <text evidence="2">The sequence shown here is derived from an EMBL/GenBank/DDBJ whole genome shotgun (WGS) entry which is preliminary data.</text>
</comment>
<proteinExistence type="predicted"/>
<gene>
    <name evidence="2" type="ORF">H7F49_02315</name>
</gene>
<keyword evidence="3" id="KW-1185">Reference proteome</keyword>
<evidence type="ECO:0000313" key="3">
    <source>
        <dbReference type="Proteomes" id="UP000520156"/>
    </source>
</evidence>
<organism evidence="2 3">
    <name type="scientific">Novosphingobium aerophilum</name>
    <dbReference type="NCBI Taxonomy" id="2839843"/>
    <lineage>
        <taxon>Bacteria</taxon>
        <taxon>Pseudomonadati</taxon>
        <taxon>Pseudomonadota</taxon>
        <taxon>Alphaproteobacteria</taxon>
        <taxon>Sphingomonadales</taxon>
        <taxon>Sphingomonadaceae</taxon>
        <taxon>Novosphingobium</taxon>
    </lineage>
</organism>
<evidence type="ECO:0000256" key="1">
    <source>
        <dbReference type="SAM" id="Coils"/>
    </source>
</evidence>
<dbReference type="EMBL" id="JACLAU010000002">
    <property type="protein sequence ID" value="MBC2650532.1"/>
    <property type="molecule type" value="Genomic_DNA"/>
</dbReference>
<dbReference type="Proteomes" id="UP000520156">
    <property type="component" value="Unassembled WGS sequence"/>
</dbReference>
<name>A0A7X1F511_9SPHN</name>